<evidence type="ECO:0000313" key="8">
    <source>
        <dbReference type="EMBL" id="GAB0134376.1"/>
    </source>
</evidence>
<evidence type="ECO:0000256" key="5">
    <source>
        <dbReference type="ARBA" id="ARBA00022989"/>
    </source>
</evidence>
<accession>A0ABQ0CLS0</accession>
<dbReference type="EMBL" id="BAAFGZ010000077">
    <property type="protein sequence ID" value="GAB0134376.1"/>
    <property type="molecule type" value="Genomic_DNA"/>
</dbReference>
<comment type="caution">
    <text evidence="8">The sequence shown here is derived from an EMBL/GenBank/DDBJ whole genome shotgun (WGS) entry which is preliminary data.</text>
</comment>
<keyword evidence="3 7" id="KW-0812">Transmembrane</keyword>
<comment type="similarity">
    <text evidence="7">Belongs to the PGAP3 family.</text>
</comment>
<keyword evidence="2 7" id="KW-0337">GPI-anchor biosynthesis</keyword>
<gene>
    <name evidence="8" type="primary">g2753</name>
    <name evidence="8" type="ORF">EsDP_00002753</name>
</gene>
<feature type="transmembrane region" description="Helical" evidence="7">
    <location>
        <begin position="173"/>
        <end position="192"/>
    </location>
</feature>
<organism evidence="8 9">
    <name type="scientific">Epichloe bromicola</name>
    <dbReference type="NCBI Taxonomy" id="79588"/>
    <lineage>
        <taxon>Eukaryota</taxon>
        <taxon>Fungi</taxon>
        <taxon>Dikarya</taxon>
        <taxon>Ascomycota</taxon>
        <taxon>Pezizomycotina</taxon>
        <taxon>Sordariomycetes</taxon>
        <taxon>Hypocreomycetidae</taxon>
        <taxon>Hypocreales</taxon>
        <taxon>Clavicipitaceae</taxon>
        <taxon>Epichloe</taxon>
    </lineage>
</organism>
<dbReference type="InterPro" id="IPR007217">
    <property type="entry name" value="Per1-like"/>
</dbReference>
<dbReference type="PANTHER" id="PTHR13148:SF0">
    <property type="entry name" value="POST-GPI ATTACHMENT TO PROTEINS FACTOR 3"/>
    <property type="match status" value="1"/>
</dbReference>
<comment type="caution">
    <text evidence="7">Lacks conserved residue(s) required for the propagation of feature annotation.</text>
</comment>
<keyword evidence="6 7" id="KW-0472">Membrane</keyword>
<dbReference type="PANTHER" id="PTHR13148">
    <property type="entry name" value="PER1-RELATED"/>
    <property type="match status" value="1"/>
</dbReference>
<keyword evidence="9" id="KW-1185">Reference proteome</keyword>
<name>A0ABQ0CLS0_9HYPO</name>
<dbReference type="Proteomes" id="UP001562357">
    <property type="component" value="Unassembled WGS sequence"/>
</dbReference>
<keyword evidence="4 7" id="KW-0732">Signal</keyword>
<evidence type="ECO:0000313" key="9">
    <source>
        <dbReference type="Proteomes" id="UP001562357"/>
    </source>
</evidence>
<reference evidence="9" key="1">
    <citation type="submission" date="2024-06" db="EMBL/GenBank/DDBJ databases">
        <title>Draft Genome Sequences of Epichloe bromicola Strains Isolated from Elymus ciliaris.</title>
        <authorList>
            <consortium name="Epichloe bromicola genome sequencing consortium"/>
            <person name="Miura A."/>
            <person name="Imano S."/>
            <person name="Ashida A."/>
            <person name="Sato I."/>
            <person name="Chiba S."/>
            <person name="Tanaka A."/>
            <person name="Camagna M."/>
            <person name="Takemoto D."/>
        </authorList>
    </citation>
    <scope>NUCLEOTIDE SEQUENCE [LARGE SCALE GENOMIC DNA]</scope>
    <source>
        <strain evidence="9">DP</strain>
    </source>
</reference>
<protein>
    <recommendedName>
        <fullName evidence="7">Post-GPI attachment to proteins factor 3</fullName>
    </recommendedName>
</protein>
<evidence type="ECO:0000256" key="4">
    <source>
        <dbReference type="ARBA" id="ARBA00022729"/>
    </source>
</evidence>
<evidence type="ECO:0000256" key="6">
    <source>
        <dbReference type="ARBA" id="ARBA00023136"/>
    </source>
</evidence>
<evidence type="ECO:0000256" key="3">
    <source>
        <dbReference type="ARBA" id="ARBA00022692"/>
    </source>
</evidence>
<evidence type="ECO:0000256" key="1">
    <source>
        <dbReference type="ARBA" id="ARBA00004127"/>
    </source>
</evidence>
<dbReference type="Pfam" id="PF04080">
    <property type="entry name" value="Per1"/>
    <property type="match status" value="1"/>
</dbReference>
<comment type="function">
    <text evidence="7">Involved in the lipid remodeling steps of GPI-anchor maturation.</text>
</comment>
<feature type="chain" id="PRO_5044972465" description="Post-GPI attachment to proteins factor 3" evidence="7">
    <location>
        <begin position="31"/>
        <end position="360"/>
    </location>
</feature>
<feature type="transmembrane region" description="Helical" evidence="7">
    <location>
        <begin position="204"/>
        <end position="223"/>
    </location>
</feature>
<keyword evidence="5 7" id="KW-1133">Transmembrane helix</keyword>
<evidence type="ECO:0000256" key="2">
    <source>
        <dbReference type="ARBA" id="ARBA00022502"/>
    </source>
</evidence>
<feature type="signal peptide" evidence="7">
    <location>
        <begin position="1"/>
        <end position="30"/>
    </location>
</feature>
<feature type="transmembrane region" description="Helical" evidence="7">
    <location>
        <begin position="265"/>
        <end position="284"/>
    </location>
</feature>
<comment type="subcellular location">
    <subcellularLocation>
        <location evidence="1">Endomembrane system</location>
        <topology evidence="1">Multi-pass membrane protein</topology>
    </subcellularLocation>
    <subcellularLocation>
        <location evidence="7">Endoplasmic reticulum membrane</location>
        <topology evidence="7">Multi-pass membrane protein</topology>
    </subcellularLocation>
</comment>
<feature type="transmembrane region" description="Helical" evidence="7">
    <location>
        <begin position="235"/>
        <end position="253"/>
    </location>
</feature>
<evidence type="ECO:0000256" key="7">
    <source>
        <dbReference type="RuleBase" id="RU365066"/>
    </source>
</evidence>
<keyword evidence="7" id="KW-0256">Endoplasmic reticulum</keyword>
<proteinExistence type="inferred from homology"/>
<feature type="transmembrane region" description="Helical" evidence="7">
    <location>
        <begin position="328"/>
        <end position="345"/>
    </location>
</feature>
<sequence>MAAHKGQAWGVAALLSLSLLLVLFCGEAQASAGDRSPAFRECLEVCKTENCGPGKPHTPIRESIVSVHSLHGAPESSNVGHRATRNARSLPRRLLLWNCASECDYTCQHIVTAQRVSAHHPIVQFHGKWPFHRFLGMQEPFSVLFSLGNLYAHYDGLQKIRASLPPNYTLRPFYVVLAHVGIASWIFSAIFHTRDFQATEELDYFAAGANVLYGMYYTPIRIFRLDRPSPRRRSVLRAWTLLCVMLYVCHVAYLKGVRWDYTYNMAANVVVGIVQNILWSWFSITSYRKSGSLWSIVPGVVVAWVMVAMSMELFDFPPWLGYIDAHSLWHLMTIGPTVLWYNFLLRDAKDDIAGTERHKS</sequence>
<feature type="transmembrane region" description="Helical" evidence="7">
    <location>
        <begin position="291"/>
        <end position="308"/>
    </location>
</feature>